<accession>A0ABR2BSF0</accession>
<name>A0ABR2BSF0_9ROSI</name>
<evidence type="ECO:0000313" key="2">
    <source>
        <dbReference type="Proteomes" id="UP001472677"/>
    </source>
</evidence>
<reference evidence="1 2" key="1">
    <citation type="journal article" date="2024" name="G3 (Bethesda)">
        <title>Genome assembly of Hibiscus sabdariffa L. provides insights into metabolisms of medicinal natural products.</title>
        <authorList>
            <person name="Kim T."/>
        </authorList>
    </citation>
    <scope>NUCLEOTIDE SEQUENCE [LARGE SCALE GENOMIC DNA]</scope>
    <source>
        <strain evidence="1">TK-2024</strain>
        <tissue evidence="1">Old leaves</tissue>
    </source>
</reference>
<proteinExistence type="predicted"/>
<evidence type="ECO:0000313" key="1">
    <source>
        <dbReference type="EMBL" id="KAK8509966.1"/>
    </source>
</evidence>
<gene>
    <name evidence="1" type="ORF">V6N12_035289</name>
</gene>
<sequence>MGSVMDANRDELDPIGTDKVSYVNMVVGSNGLDEDVARVSGFIDKDVIIMQEDIILDQFGFIPSIQFSDRVHDQIDHNMRNALVVRYSDAPSDKKR</sequence>
<comment type="caution">
    <text evidence="1">The sequence shown here is derived from an EMBL/GenBank/DDBJ whole genome shotgun (WGS) entry which is preliminary data.</text>
</comment>
<organism evidence="1 2">
    <name type="scientific">Hibiscus sabdariffa</name>
    <name type="common">roselle</name>
    <dbReference type="NCBI Taxonomy" id="183260"/>
    <lineage>
        <taxon>Eukaryota</taxon>
        <taxon>Viridiplantae</taxon>
        <taxon>Streptophyta</taxon>
        <taxon>Embryophyta</taxon>
        <taxon>Tracheophyta</taxon>
        <taxon>Spermatophyta</taxon>
        <taxon>Magnoliopsida</taxon>
        <taxon>eudicotyledons</taxon>
        <taxon>Gunneridae</taxon>
        <taxon>Pentapetalae</taxon>
        <taxon>rosids</taxon>
        <taxon>malvids</taxon>
        <taxon>Malvales</taxon>
        <taxon>Malvaceae</taxon>
        <taxon>Malvoideae</taxon>
        <taxon>Hibiscus</taxon>
    </lineage>
</organism>
<keyword evidence="2" id="KW-1185">Reference proteome</keyword>
<dbReference type="EMBL" id="JBBPBM010000089">
    <property type="protein sequence ID" value="KAK8509966.1"/>
    <property type="molecule type" value="Genomic_DNA"/>
</dbReference>
<dbReference type="Proteomes" id="UP001472677">
    <property type="component" value="Unassembled WGS sequence"/>
</dbReference>
<protein>
    <submittedName>
        <fullName evidence="1">Uncharacterized protein</fullName>
    </submittedName>
</protein>